<dbReference type="EMBL" id="GBRH01263507">
    <property type="protein sequence ID" value="JAD34388.1"/>
    <property type="molecule type" value="Transcribed_RNA"/>
</dbReference>
<name>A0A0A8Z9L6_ARUDO</name>
<organism evidence="1">
    <name type="scientific">Arundo donax</name>
    <name type="common">Giant reed</name>
    <name type="synonym">Donax arundinaceus</name>
    <dbReference type="NCBI Taxonomy" id="35708"/>
    <lineage>
        <taxon>Eukaryota</taxon>
        <taxon>Viridiplantae</taxon>
        <taxon>Streptophyta</taxon>
        <taxon>Embryophyta</taxon>
        <taxon>Tracheophyta</taxon>
        <taxon>Spermatophyta</taxon>
        <taxon>Magnoliopsida</taxon>
        <taxon>Liliopsida</taxon>
        <taxon>Poales</taxon>
        <taxon>Poaceae</taxon>
        <taxon>PACMAD clade</taxon>
        <taxon>Arundinoideae</taxon>
        <taxon>Arundineae</taxon>
        <taxon>Arundo</taxon>
    </lineage>
</organism>
<reference evidence="1" key="1">
    <citation type="submission" date="2014-09" db="EMBL/GenBank/DDBJ databases">
        <authorList>
            <person name="Magalhaes I.L.F."/>
            <person name="Oliveira U."/>
            <person name="Santos F.R."/>
            <person name="Vidigal T.H.D.A."/>
            <person name="Brescovit A.D."/>
            <person name="Santos A.J."/>
        </authorList>
    </citation>
    <scope>NUCLEOTIDE SEQUENCE</scope>
    <source>
        <tissue evidence="1">Shoot tissue taken approximately 20 cm above the soil surface</tissue>
    </source>
</reference>
<proteinExistence type="predicted"/>
<sequence length="50" mass="5846">MAMKSEHNQTLIQTDYFCCILSANQQGLSQHSRKLFSDVFMVEQWATKIH</sequence>
<protein>
    <submittedName>
        <fullName evidence="1">Uncharacterized protein</fullName>
    </submittedName>
</protein>
<evidence type="ECO:0000313" key="1">
    <source>
        <dbReference type="EMBL" id="JAD34388.1"/>
    </source>
</evidence>
<dbReference type="AlphaFoldDB" id="A0A0A8Z9L6"/>
<accession>A0A0A8Z9L6</accession>
<reference evidence="1" key="2">
    <citation type="journal article" date="2015" name="Data Brief">
        <title>Shoot transcriptome of the giant reed, Arundo donax.</title>
        <authorList>
            <person name="Barrero R.A."/>
            <person name="Guerrero F.D."/>
            <person name="Moolhuijzen P."/>
            <person name="Goolsby J.A."/>
            <person name="Tidwell J."/>
            <person name="Bellgard S.E."/>
            <person name="Bellgard M.I."/>
        </authorList>
    </citation>
    <scope>NUCLEOTIDE SEQUENCE</scope>
    <source>
        <tissue evidence="1">Shoot tissue taken approximately 20 cm above the soil surface</tissue>
    </source>
</reference>